<dbReference type="EnsemblBacteria" id="AAM71987">
    <property type="protein sequence ID" value="AAM71987"/>
    <property type="gene ID" value="CT0750"/>
</dbReference>
<name>Q8KED9_CHLTE</name>
<gene>
    <name evidence="1" type="ordered locus">CT0750</name>
</gene>
<organism evidence="1 2">
    <name type="scientific">Chlorobaculum tepidum (strain ATCC 49652 / DSM 12025 / NBRC 103806 / TLS)</name>
    <name type="common">Chlorobium tepidum</name>
    <dbReference type="NCBI Taxonomy" id="194439"/>
    <lineage>
        <taxon>Bacteria</taxon>
        <taxon>Pseudomonadati</taxon>
        <taxon>Chlorobiota</taxon>
        <taxon>Chlorobiia</taxon>
        <taxon>Chlorobiales</taxon>
        <taxon>Chlorobiaceae</taxon>
        <taxon>Chlorobaculum</taxon>
    </lineage>
</organism>
<protein>
    <submittedName>
        <fullName evidence="1">Uncharacterized protein</fullName>
    </submittedName>
</protein>
<proteinExistence type="predicted"/>
<evidence type="ECO:0000313" key="2">
    <source>
        <dbReference type="Proteomes" id="UP000001007"/>
    </source>
</evidence>
<accession>Q8KED9</accession>
<dbReference type="KEGG" id="cte:CT0750"/>
<dbReference type="AlphaFoldDB" id="Q8KED9"/>
<dbReference type="Proteomes" id="UP000001007">
    <property type="component" value="Chromosome"/>
</dbReference>
<reference evidence="1 2" key="1">
    <citation type="journal article" date="2002" name="Proc. Natl. Acad. Sci. U.S.A.">
        <title>The complete genome sequence of Chlorobium tepidum TLS, a photosynthetic, anaerobic, green-sulfur bacterium.</title>
        <authorList>
            <person name="Eisen J.A."/>
            <person name="Nelson K.E."/>
            <person name="Paulsen I.T."/>
            <person name="Heidelberg J.F."/>
            <person name="Wu M."/>
            <person name="Dodson R.J."/>
            <person name="Deboy R."/>
            <person name="Gwinn M.L."/>
            <person name="Nelson W.C."/>
            <person name="Haft D.H."/>
            <person name="Hickey E.K."/>
            <person name="Peterson J.D."/>
            <person name="Durkin A.S."/>
            <person name="Kolonay J.L."/>
            <person name="Yang F."/>
            <person name="Holt I."/>
            <person name="Umayam L.A."/>
            <person name="Mason T."/>
            <person name="Brenner M."/>
            <person name="Shea T.P."/>
            <person name="Parksey D."/>
            <person name="Nierman W.C."/>
            <person name="Feldblyum T.V."/>
            <person name="Hansen C.L."/>
            <person name="Craven M.B."/>
            <person name="Radune D."/>
            <person name="Vamathevan J."/>
            <person name="Khouri H."/>
            <person name="White O."/>
            <person name="Gruber T.M."/>
            <person name="Ketchum K.A."/>
            <person name="Venter J.C."/>
            <person name="Tettelin H."/>
            <person name="Bryant D.A."/>
            <person name="Fraser C.M."/>
        </authorList>
    </citation>
    <scope>NUCLEOTIDE SEQUENCE [LARGE SCALE GENOMIC DNA]</scope>
    <source>
        <strain evidence="2">ATCC 49652 / DSM 12025 / NBRC 103806 / TLS</strain>
    </source>
</reference>
<keyword evidence="2" id="KW-1185">Reference proteome</keyword>
<dbReference type="EMBL" id="AE006470">
    <property type="protein sequence ID" value="AAM71987.1"/>
    <property type="molecule type" value="Genomic_DNA"/>
</dbReference>
<dbReference type="HOGENOM" id="CLU_2768309_0_0_10"/>
<evidence type="ECO:0000313" key="1">
    <source>
        <dbReference type="EMBL" id="AAM71987.1"/>
    </source>
</evidence>
<sequence>MVKREKVNFLSAYGTYTTRSIYESVRCKYIRYKQKLLIVFYNLEITAAGNNFFLSRSRDSANNFLFLIS</sequence>